<dbReference type="GO" id="GO:0019104">
    <property type="term" value="F:DNA N-glycosylase activity"/>
    <property type="evidence" value="ECO:0007669"/>
    <property type="project" value="InterPro"/>
</dbReference>
<feature type="compositionally biased region" description="Low complexity" evidence="1">
    <location>
        <begin position="552"/>
        <end position="563"/>
    </location>
</feature>
<organism evidence="3 4">
    <name type="scientific">Vitrella brassicaformis (strain CCMP3155)</name>
    <dbReference type="NCBI Taxonomy" id="1169540"/>
    <lineage>
        <taxon>Eukaryota</taxon>
        <taxon>Sar</taxon>
        <taxon>Alveolata</taxon>
        <taxon>Colpodellida</taxon>
        <taxon>Vitrellaceae</taxon>
        <taxon>Vitrella</taxon>
    </lineage>
</organism>
<gene>
    <name evidence="3" type="ORF">Vbra_21591</name>
</gene>
<dbReference type="Proteomes" id="UP000041254">
    <property type="component" value="Unassembled WGS sequence"/>
</dbReference>
<feature type="compositionally biased region" description="Polar residues" evidence="1">
    <location>
        <begin position="711"/>
        <end position="720"/>
    </location>
</feature>
<dbReference type="PROSITE" id="PS51068">
    <property type="entry name" value="FPG_CAT"/>
    <property type="match status" value="1"/>
</dbReference>
<feature type="compositionally biased region" description="Polar residues" evidence="1">
    <location>
        <begin position="511"/>
        <end position="530"/>
    </location>
</feature>
<keyword evidence="4" id="KW-1185">Reference proteome</keyword>
<feature type="region of interest" description="Disordered" evidence="1">
    <location>
        <begin position="510"/>
        <end position="613"/>
    </location>
</feature>
<dbReference type="InParanoid" id="A0A0G4FRK4"/>
<feature type="region of interest" description="Disordered" evidence="1">
    <location>
        <begin position="711"/>
        <end position="738"/>
    </location>
</feature>
<evidence type="ECO:0000313" key="3">
    <source>
        <dbReference type="EMBL" id="CEM17253.1"/>
    </source>
</evidence>
<reference evidence="3 4" key="1">
    <citation type="submission" date="2014-11" db="EMBL/GenBank/DDBJ databases">
        <authorList>
            <person name="Zhu J."/>
            <person name="Qi W."/>
            <person name="Song R."/>
        </authorList>
    </citation>
    <scope>NUCLEOTIDE SEQUENCE [LARGE SCALE GENOMIC DNA]</scope>
</reference>
<sequence>MASTNGCIRDGDKKHQQSLMLGWDTSGFGFAGNLSFVLVFRGNINLSTSLSKNLVALLDSLKGGPKSSVAAKQECPGYPDSPAINLQGFGHGRGAKRRLYCNKGYDTIPQTRGPIPPEAECIVDPLSGVASWKTPQSEDVYRALRPEEEARKKGEGKPFRGPALRLDEGGVEIKLPSNVDVDLNRPVVIITAGGRRIATGPTNAAYRRRYGLYGSHLAVFLQVIPEGPRADELLKELSRLTNDSSIEVLVVPVPRSRSPIQETRADVDIHDKEGIVITLPPDARMDVKQPLLIHSETSGRFSTGNTSASTADEFVYIDPKQNGIIMVTPRFETLDGKATLRVDIRAKDTLISHWRKILPEHTKSLEVEYVNTRFEVAPEKPYQGHGTVTRVKRNTTTGEEEVIEAKVAIPFSSALEPTAPIRMATAAGTPVKMLPREANATLTYELNENHHFVPFVVLTLPKDSQLASDAGESTGVEANCTLRHQDPWENPIKKAVVQLRAPKLLEELKKNATTTPSPVYEEGTTTTLPPSNVYLPTSPSPTPSPAPSEGMPTTAPANATHAPAPQPFAARGAPLNESTPSPVAPTTGANLTAGPTPEGTGAPTPLPSAAASTGAPVSLSTTIAPPTLFPPTLLHTTVPPNVTTAHFGAAPTAMPTSGLNVTNATVSETTIAVAVGAAGVSTLAPVHLSTVSAPTVGPEVRASPAATMNVTIGPSSTAAPTSEAPGTTTATQAGPAARGGAPFNVTLANSLGPYFTESTTTTPPPAAHAHETTVAIETVPVVPTTLPPSNDPCLDCPRYTTEDAGFAHPVLRRRSSDGDMATCSDVSRRGDREDMPLFWERDISNGHGVGIEKVTVVARYGTVYPNAVAPDMKQMVDAYISDHRQTADMMETEPPLSGAEAVKCGSFELKDSTSERIYTIVCPPGTEGSVVRLVASHLHFLQHFAVCEIDIITGPRDKGCSECPRYTHLGDGAYLFDDRKRSNDRDASTCSFVARFDNGKSRPLWWERDIADQERNGIHQIHIRTDAGGYLSDKPTFDVVVAHAPATGYENDVTPPVSGQGITRCGSFQLGGSPDHLIVCPGGTSGSVVRIVASGAPSLMQFSVCEVEINTAEGHHGAFVQVGPPVPMSREPMEVDLMLPPGFRPKVDFPIVIQPNASTTERLVFDPSDVQNEITLTMSNGTPSAAALLLPTVTIKSTSPIMDSLLKTLPHGEGTALASFIEERPDIGVREAMRGVSVAQKASNQVVGEQLSDGSIRFPLAAGMLPDLRKGVVVSGTDGSYPVQADAENAQLTVEYSANAAMTDLLPIVILSPLPDPNNAGARDLADVLHQHGAKSLVSFTSFRPRFDPVRRENCKLLASLSEEDEKTLWLLLPVAATPDLTSPVILHPRGGDAMVIQPSDYAIDMATVARGNPFISLKATRETPAMTALIRQVGDEPGGILLGRATFVADLTTGQQQIRHSYQSNNGTGMLCQDVPQLSWGYRLDTAPVSLVNRTVGTVLQVRCNEPFFLPKKGGVFEESIECSRKANAVIPRWSKLDSLRCERVGAFGISGGPVGPHPPFRITSTGPNIVPGSPGTSPSLELFVVTFELHPFNAARPLHVGAPLQAPKDDPVWTSDSAVRRSDEVDIRSSRFRPVEVFRGSLKGDGKTLEAVPLDRELWDVQSWSRRMDRRRVKRDGLAAASDVAPIDVGCRVMLENLGRQAELANTAQQHLDASKAADNCFQGKLRLLAIWRRKLNEGGSQREVAELLRNLTQYEATRSRTARDDRDRRKAAEVIPIDHHRLLGLFVADSPFLDLNAHGDGTDIYRVRSWPNLAPLLVPGDLTDADSRRSFEPAFKSLRQEQVPLMPLYNAKKFCAGV</sequence>
<dbReference type="EMBL" id="CDMY01000488">
    <property type="protein sequence ID" value="CEM17253.1"/>
    <property type="molecule type" value="Genomic_DNA"/>
</dbReference>
<feature type="domain" description="Formamidopyrimidine-DNA glycosylase catalytic" evidence="2">
    <location>
        <begin position="225"/>
        <end position="323"/>
    </location>
</feature>
<dbReference type="InterPro" id="IPR012319">
    <property type="entry name" value="FPG_cat"/>
</dbReference>
<proteinExistence type="predicted"/>
<evidence type="ECO:0000259" key="2">
    <source>
        <dbReference type="PROSITE" id="PS51068"/>
    </source>
</evidence>
<dbReference type="GO" id="GO:0003906">
    <property type="term" value="F:DNA-(apurinic or apyrimidinic site) endonuclease activity"/>
    <property type="evidence" value="ECO:0007669"/>
    <property type="project" value="InterPro"/>
</dbReference>
<protein>
    <recommendedName>
        <fullName evidence="2">Formamidopyrimidine-DNA glycosylase catalytic domain-containing protein</fullName>
    </recommendedName>
</protein>
<dbReference type="GO" id="GO:0008270">
    <property type="term" value="F:zinc ion binding"/>
    <property type="evidence" value="ECO:0007669"/>
    <property type="project" value="InterPro"/>
</dbReference>
<dbReference type="GO" id="GO:0006284">
    <property type="term" value="P:base-excision repair"/>
    <property type="evidence" value="ECO:0007669"/>
    <property type="project" value="InterPro"/>
</dbReference>
<feature type="compositionally biased region" description="Low complexity" evidence="1">
    <location>
        <begin position="591"/>
        <end position="613"/>
    </location>
</feature>
<feature type="compositionally biased region" description="Low complexity" evidence="1">
    <location>
        <begin position="724"/>
        <end position="738"/>
    </location>
</feature>
<evidence type="ECO:0000313" key="4">
    <source>
        <dbReference type="Proteomes" id="UP000041254"/>
    </source>
</evidence>
<dbReference type="VEuPathDB" id="CryptoDB:Vbra_21591"/>
<name>A0A0G4FRK4_VITBC</name>
<evidence type="ECO:0000256" key="1">
    <source>
        <dbReference type="SAM" id="MobiDB-lite"/>
    </source>
</evidence>
<accession>A0A0G4FRK4</accession>